<dbReference type="PANTHER" id="PTHR47852:SF2">
    <property type="entry name" value="WW DOMAIN-CONTAINING PROTEIN"/>
    <property type="match status" value="1"/>
</dbReference>
<evidence type="ECO:0000313" key="3">
    <source>
        <dbReference type="EMBL" id="MQL84736.1"/>
    </source>
</evidence>
<feature type="compositionally biased region" description="Pro residues" evidence="1">
    <location>
        <begin position="656"/>
        <end position="670"/>
    </location>
</feature>
<feature type="compositionally biased region" description="Basic and acidic residues" evidence="1">
    <location>
        <begin position="31"/>
        <end position="51"/>
    </location>
</feature>
<comment type="caution">
    <text evidence="3">The sequence shown here is derived from an EMBL/GenBank/DDBJ whole genome shotgun (WGS) entry which is preliminary data.</text>
</comment>
<feature type="compositionally biased region" description="Acidic residues" evidence="1">
    <location>
        <begin position="641"/>
        <end position="655"/>
    </location>
</feature>
<dbReference type="PROSITE" id="PS01159">
    <property type="entry name" value="WW_DOMAIN_1"/>
    <property type="match status" value="2"/>
</dbReference>
<dbReference type="CDD" id="cd00201">
    <property type="entry name" value="WW"/>
    <property type="match status" value="2"/>
</dbReference>
<feature type="region of interest" description="Disordered" evidence="1">
    <location>
        <begin position="25"/>
        <end position="142"/>
    </location>
</feature>
<reference evidence="3" key="1">
    <citation type="submission" date="2017-07" db="EMBL/GenBank/DDBJ databases">
        <title>Taro Niue Genome Assembly and Annotation.</title>
        <authorList>
            <person name="Atibalentja N."/>
            <person name="Keating K."/>
            <person name="Fields C.J."/>
        </authorList>
    </citation>
    <scope>NUCLEOTIDE SEQUENCE</scope>
    <source>
        <strain evidence="3">Niue_2</strain>
        <tissue evidence="3">Leaf</tissue>
    </source>
</reference>
<feature type="region of interest" description="Disordered" evidence="1">
    <location>
        <begin position="484"/>
        <end position="550"/>
    </location>
</feature>
<dbReference type="Gene3D" id="2.20.70.10">
    <property type="match status" value="2"/>
</dbReference>
<name>A0A843UQW5_COLES</name>
<gene>
    <name evidence="3" type="ORF">Taro_017227</name>
</gene>
<feature type="compositionally biased region" description="Polar residues" evidence="1">
    <location>
        <begin position="55"/>
        <end position="66"/>
    </location>
</feature>
<dbReference type="Pfam" id="PF00397">
    <property type="entry name" value="WW"/>
    <property type="match status" value="2"/>
</dbReference>
<feature type="compositionally biased region" description="Polar residues" evidence="1">
    <location>
        <begin position="484"/>
        <end position="497"/>
    </location>
</feature>
<dbReference type="AlphaFoldDB" id="A0A843UQW5"/>
<feature type="domain" description="WW" evidence="2">
    <location>
        <begin position="175"/>
        <end position="209"/>
    </location>
</feature>
<dbReference type="SUPFAM" id="SSF51045">
    <property type="entry name" value="WW domain"/>
    <property type="match status" value="2"/>
</dbReference>
<feature type="domain" description="WW" evidence="2">
    <location>
        <begin position="983"/>
        <end position="1017"/>
    </location>
</feature>
<dbReference type="Proteomes" id="UP000652761">
    <property type="component" value="Unassembled WGS sequence"/>
</dbReference>
<evidence type="ECO:0000259" key="2">
    <source>
        <dbReference type="PROSITE" id="PS50020"/>
    </source>
</evidence>
<dbReference type="InterPro" id="IPR036020">
    <property type="entry name" value="WW_dom_sf"/>
</dbReference>
<dbReference type="PROSITE" id="PS50020">
    <property type="entry name" value="WW_DOMAIN_2"/>
    <property type="match status" value="2"/>
</dbReference>
<proteinExistence type="predicted"/>
<feature type="compositionally biased region" description="Polar residues" evidence="1">
    <location>
        <begin position="91"/>
        <end position="100"/>
    </location>
</feature>
<evidence type="ECO:0000313" key="4">
    <source>
        <dbReference type="Proteomes" id="UP000652761"/>
    </source>
</evidence>
<dbReference type="InterPro" id="IPR001202">
    <property type="entry name" value="WW_dom"/>
</dbReference>
<dbReference type="PANTHER" id="PTHR47852">
    <property type="entry name" value="OS06G0298400 PROTEIN"/>
    <property type="match status" value="1"/>
</dbReference>
<feature type="region of interest" description="Disordered" evidence="1">
    <location>
        <begin position="951"/>
        <end position="978"/>
    </location>
</feature>
<sequence length="1017" mass="110582">MGKRRERRLAAMSAAGRRVKLDLFAEPSGEMVDKSSKDEIKGDPDHQDHHAGVPTSPSTSGQNQENPLLLLGQYSDDEVNDDKNGEPDTQVEGNLSTSAAQEGEDVDIGGNTGCTTDQGIDAGNIKKDVDEAGATNDTDGKDVEEEGILSEAGQKGTDLMAEACAPAALMMQIIGDVTDGWKMVMHEQTNQYYYWNTMTGETSWEVPDVLSHRVETSTVQNSSIVPEEQMGALGHVHTSAYVNVTAVDNGNDQLVVHVADTANGFVVEKENGASGSSMAYDTSQAAVHYGSSGIGSISYPEVLPPHSSASLAQSNAFSEHLACSGLTGNDSALISSSEVKDKHLLMSDGSFESTEGHSARLVKYGESLLQRLRMLTGSDGSVQRDDWSLKYTLEVETRLSDCKALSSYGSSLLPFWWHTETQLKQIECIIDQDGSVIHDCKSFNEDTGFASSLKPDSSLGNREHELCMKDNALSKVETIHCSETSMSKETIEQTSHAPKSEDAFSTKKPHSGALEVEVKETVRSPTPIPQPSGGIQEVQDKEEASASSVSVSQLSGSEFEYQVMYKNDKTLVSPKIGSPDGEDVDMDVEMEVDDEEAPAGLPTCGSMLHLEQLEQPVAVHCVAPLDFPSDSPLEENVPPPPDEEWIPPPPPEDEAIPPPPPEEPPIPCVPPPPYAENVPSFSYSEQYNVGYPISAFEYYAPPMSEAPTTTYYTHVEVSHVVEPQPPSYYDPVTASSFTETNIDANAAEPVVYYDVPVQIVPPIPVVSSLETSGFYMPPGSASYNDDNISAADNSGSVMVFQEYTNSLPTHKIGSTLPPAAYKPNKVIEPSAYVSTTQSTGAAVVNGTSSDTKPTANVKNQPKVARSKKRTVAVTSTLRSNKKVSSLVDKWKAAKEELHGDEEDEPENAYEVLEKKRQREIEVWKARQIASGEAQENANFLPLGGDWRERVKRRRAESNAQPTQTPPEEASNEKQQPDIVELSKDLPPGWQAYWDESSREVYYGNALTSETTWVRPSR</sequence>
<feature type="region of interest" description="Disordered" evidence="1">
    <location>
        <begin position="630"/>
        <end position="670"/>
    </location>
</feature>
<accession>A0A843UQW5</accession>
<keyword evidence="4" id="KW-1185">Reference proteome</keyword>
<organism evidence="3 4">
    <name type="scientific">Colocasia esculenta</name>
    <name type="common">Wild taro</name>
    <name type="synonym">Arum esculentum</name>
    <dbReference type="NCBI Taxonomy" id="4460"/>
    <lineage>
        <taxon>Eukaryota</taxon>
        <taxon>Viridiplantae</taxon>
        <taxon>Streptophyta</taxon>
        <taxon>Embryophyta</taxon>
        <taxon>Tracheophyta</taxon>
        <taxon>Spermatophyta</taxon>
        <taxon>Magnoliopsida</taxon>
        <taxon>Liliopsida</taxon>
        <taxon>Araceae</taxon>
        <taxon>Aroideae</taxon>
        <taxon>Colocasieae</taxon>
        <taxon>Colocasia</taxon>
    </lineage>
</organism>
<evidence type="ECO:0000256" key="1">
    <source>
        <dbReference type="SAM" id="MobiDB-lite"/>
    </source>
</evidence>
<dbReference type="OrthoDB" id="2367685at2759"/>
<protein>
    <recommendedName>
        <fullName evidence="2">WW domain-containing protein</fullName>
    </recommendedName>
</protein>
<dbReference type="EMBL" id="NMUH01000782">
    <property type="protein sequence ID" value="MQL84736.1"/>
    <property type="molecule type" value="Genomic_DNA"/>
</dbReference>
<dbReference type="SMART" id="SM00456">
    <property type="entry name" value="WW"/>
    <property type="match status" value="2"/>
</dbReference>